<dbReference type="PANTHER" id="PTHR30466">
    <property type="entry name" value="FLAVIN REDUCTASE"/>
    <property type="match status" value="1"/>
</dbReference>
<dbReference type="InterPro" id="IPR012349">
    <property type="entry name" value="Split_barrel_FMN-bd"/>
</dbReference>
<keyword evidence="2" id="KW-0560">Oxidoreductase</keyword>
<feature type="domain" description="Flavin reductase like" evidence="3">
    <location>
        <begin position="14"/>
        <end position="163"/>
    </location>
</feature>
<sequence>MAAEFDSARFRHVLGHLPTGVVVVTGLNSGGEPFGITIGSFVSVSLEPPLVGFFPGLQSRSWPAIAEGKRFCANILSSAQADECWRFAKEPQEGGANRFDGLQWTKSANGMPVLPNSIGWIDCSVQSVTEAGDHWFVLGRVDHLHTTDSADEAMVFYKGKVAGVETSE</sequence>
<proteinExistence type="inferred from homology"/>
<evidence type="ECO:0000259" key="3">
    <source>
        <dbReference type="SMART" id="SM00903"/>
    </source>
</evidence>
<organism evidence="4">
    <name type="scientific">freshwater metagenome</name>
    <dbReference type="NCBI Taxonomy" id="449393"/>
    <lineage>
        <taxon>unclassified sequences</taxon>
        <taxon>metagenomes</taxon>
        <taxon>ecological metagenomes</taxon>
    </lineage>
</organism>
<accession>A0A6J6L0A4</accession>
<dbReference type="PANTHER" id="PTHR30466:SF11">
    <property type="entry name" value="FLAVIN-DEPENDENT MONOOXYGENASE, REDUCTASE SUBUNIT HSAB"/>
    <property type="match status" value="1"/>
</dbReference>
<dbReference type="EMBL" id="CAEZWH010000127">
    <property type="protein sequence ID" value="CAB4655430.1"/>
    <property type="molecule type" value="Genomic_DNA"/>
</dbReference>
<dbReference type="GO" id="GO:0010181">
    <property type="term" value="F:FMN binding"/>
    <property type="evidence" value="ECO:0007669"/>
    <property type="project" value="InterPro"/>
</dbReference>
<dbReference type="InterPro" id="IPR002563">
    <property type="entry name" value="Flavin_Rdtase-like_dom"/>
</dbReference>
<gene>
    <name evidence="4" type="ORF">UFOPK2195_00713</name>
</gene>
<evidence type="ECO:0000313" key="4">
    <source>
        <dbReference type="EMBL" id="CAB4655430.1"/>
    </source>
</evidence>
<reference evidence="4" key="1">
    <citation type="submission" date="2020-05" db="EMBL/GenBank/DDBJ databases">
        <authorList>
            <person name="Chiriac C."/>
            <person name="Salcher M."/>
            <person name="Ghai R."/>
            <person name="Kavagutti S V."/>
        </authorList>
    </citation>
    <scope>NUCLEOTIDE SEQUENCE</scope>
</reference>
<dbReference type="GO" id="GO:0042602">
    <property type="term" value="F:riboflavin reductase (NADPH) activity"/>
    <property type="evidence" value="ECO:0007669"/>
    <property type="project" value="TreeGrafter"/>
</dbReference>
<name>A0A6J6L0A4_9ZZZZ</name>
<comment type="similarity">
    <text evidence="1">Belongs to the non-flavoprotein flavin reductase family.</text>
</comment>
<dbReference type="Gene3D" id="2.30.110.10">
    <property type="entry name" value="Electron Transport, Fmn-binding Protein, Chain A"/>
    <property type="match status" value="1"/>
</dbReference>
<evidence type="ECO:0000256" key="2">
    <source>
        <dbReference type="ARBA" id="ARBA00023002"/>
    </source>
</evidence>
<protein>
    <submittedName>
        <fullName evidence="4">Unannotated protein</fullName>
    </submittedName>
</protein>
<dbReference type="Pfam" id="PF01613">
    <property type="entry name" value="Flavin_Reduct"/>
    <property type="match status" value="1"/>
</dbReference>
<dbReference type="SUPFAM" id="SSF50475">
    <property type="entry name" value="FMN-binding split barrel"/>
    <property type="match status" value="1"/>
</dbReference>
<dbReference type="SMART" id="SM00903">
    <property type="entry name" value="Flavin_Reduct"/>
    <property type="match status" value="1"/>
</dbReference>
<dbReference type="AlphaFoldDB" id="A0A6J6L0A4"/>
<dbReference type="InterPro" id="IPR050268">
    <property type="entry name" value="NADH-dep_flavin_reductase"/>
</dbReference>
<evidence type="ECO:0000256" key="1">
    <source>
        <dbReference type="ARBA" id="ARBA00008898"/>
    </source>
</evidence>